<dbReference type="AlphaFoldDB" id="A0A7J6KI67"/>
<keyword evidence="1" id="KW-0479">Metal-binding</keyword>
<protein>
    <recommendedName>
        <fullName evidence="2">CCHC-type domain-containing protein</fullName>
    </recommendedName>
</protein>
<feature type="non-terminal residue" evidence="3">
    <location>
        <position position="190"/>
    </location>
</feature>
<evidence type="ECO:0000313" key="4">
    <source>
        <dbReference type="Proteomes" id="UP000591131"/>
    </source>
</evidence>
<evidence type="ECO:0000259" key="2">
    <source>
        <dbReference type="PROSITE" id="PS50158"/>
    </source>
</evidence>
<proteinExistence type="predicted"/>
<feature type="non-terminal residue" evidence="3">
    <location>
        <position position="1"/>
    </location>
</feature>
<keyword evidence="4" id="KW-1185">Reference proteome</keyword>
<accession>A0A7J6KI67</accession>
<evidence type="ECO:0000313" key="3">
    <source>
        <dbReference type="EMBL" id="KAF4646838.1"/>
    </source>
</evidence>
<name>A0A7J6KI67_PERCH</name>
<dbReference type="InterPro" id="IPR001878">
    <property type="entry name" value="Znf_CCHC"/>
</dbReference>
<reference evidence="3 4" key="1">
    <citation type="submission" date="2020-04" db="EMBL/GenBank/DDBJ databases">
        <title>Perkinsus chesapeaki whole genome sequence.</title>
        <authorList>
            <person name="Bogema D.R."/>
        </authorList>
    </citation>
    <scope>NUCLEOTIDE SEQUENCE [LARGE SCALE GENOMIC DNA]</scope>
    <source>
        <strain evidence="3">ATCC PRA-425</strain>
    </source>
</reference>
<dbReference type="PROSITE" id="PS50158">
    <property type="entry name" value="ZF_CCHC"/>
    <property type="match status" value="1"/>
</dbReference>
<keyword evidence="1" id="KW-0862">Zinc</keyword>
<comment type="caution">
    <text evidence="3">The sequence shown here is derived from an EMBL/GenBank/DDBJ whole genome shotgun (WGS) entry which is preliminary data.</text>
</comment>
<dbReference type="SMART" id="SM00343">
    <property type="entry name" value="ZnF_C2HC"/>
    <property type="match status" value="2"/>
</dbReference>
<gene>
    <name evidence="3" type="ORF">FOL47_005561</name>
</gene>
<dbReference type="Proteomes" id="UP000591131">
    <property type="component" value="Unassembled WGS sequence"/>
</dbReference>
<dbReference type="GO" id="GO:0003676">
    <property type="term" value="F:nucleic acid binding"/>
    <property type="evidence" value="ECO:0007669"/>
    <property type="project" value="InterPro"/>
</dbReference>
<evidence type="ECO:0000256" key="1">
    <source>
        <dbReference type="PROSITE-ProRule" id="PRU00047"/>
    </source>
</evidence>
<dbReference type="OrthoDB" id="10063881at2759"/>
<dbReference type="GO" id="GO:0008270">
    <property type="term" value="F:zinc ion binding"/>
    <property type="evidence" value="ECO:0007669"/>
    <property type="project" value="UniProtKB-KW"/>
</dbReference>
<feature type="domain" description="CCHC-type" evidence="2">
    <location>
        <begin position="148"/>
        <end position="161"/>
    </location>
</feature>
<keyword evidence="1" id="KW-0863">Zinc-finger</keyword>
<organism evidence="3 4">
    <name type="scientific">Perkinsus chesapeaki</name>
    <name type="common">Clam parasite</name>
    <name type="synonym">Perkinsus andrewsi</name>
    <dbReference type="NCBI Taxonomy" id="330153"/>
    <lineage>
        <taxon>Eukaryota</taxon>
        <taxon>Sar</taxon>
        <taxon>Alveolata</taxon>
        <taxon>Perkinsozoa</taxon>
        <taxon>Perkinsea</taxon>
        <taxon>Perkinsida</taxon>
        <taxon>Perkinsidae</taxon>
        <taxon>Perkinsus</taxon>
    </lineage>
</organism>
<dbReference type="SUPFAM" id="SSF57756">
    <property type="entry name" value="Retrovirus zinc finger-like domains"/>
    <property type="match status" value="1"/>
</dbReference>
<dbReference type="EMBL" id="JAAPAO010003065">
    <property type="protein sequence ID" value="KAF4646838.1"/>
    <property type="molecule type" value="Genomic_DNA"/>
</dbReference>
<sequence length="190" mass="21908">ESITQFISRLDGCANQLCLLGTTILDDMIKRRLYDGLLSDRLRDKMDRDVDDHRIDYAKFKRLLIKYDRRRQGRLTKKEKEADPATIRLYGGRHPDQRRHATVSNITNITNDSSDTDSDGYPSTTRSSADDEIYYVYAVARDQQSITCYRCLQDGHPARDCMNEIGKKEDRCLRCGNPTHTIEHCNISTA</sequence>
<dbReference type="InterPro" id="IPR036875">
    <property type="entry name" value="Znf_CCHC_sf"/>
</dbReference>
<dbReference type="Gene3D" id="4.10.60.10">
    <property type="entry name" value="Zinc finger, CCHC-type"/>
    <property type="match status" value="1"/>
</dbReference>